<evidence type="ECO:0000313" key="4">
    <source>
        <dbReference type="EMBL" id="MBK6008595.1"/>
    </source>
</evidence>
<feature type="signal peptide" evidence="2">
    <location>
        <begin position="1"/>
        <end position="23"/>
    </location>
</feature>
<reference evidence="4" key="2">
    <citation type="submission" date="2021-01" db="EMBL/GenBank/DDBJ databases">
        <authorList>
            <person name="Kang M."/>
        </authorList>
    </citation>
    <scope>NUCLEOTIDE SEQUENCE</scope>
    <source>
        <strain evidence="4">KACC 17527</strain>
    </source>
</reference>
<sequence>MQRTRACAALAASAALLATLAGCGRGETPPPRLARAGGAGSAPHAAAALPATPAPAAAAAAGASDRQAAIDGNVHRLGASRGTSVFDPDALIAEEVKAALVTRPEVGTPAEVVVSSRDGAVTLRGRVPDPQARERATEIARRIRNVRDVDNQLTVG</sequence>
<evidence type="ECO:0000259" key="3">
    <source>
        <dbReference type="PROSITE" id="PS50914"/>
    </source>
</evidence>
<dbReference type="AlphaFoldDB" id="A0A934TWF7"/>
<dbReference type="Pfam" id="PF04972">
    <property type="entry name" value="BON"/>
    <property type="match status" value="1"/>
</dbReference>
<evidence type="ECO:0000256" key="2">
    <source>
        <dbReference type="SAM" id="SignalP"/>
    </source>
</evidence>
<feature type="region of interest" description="Disordered" evidence="1">
    <location>
        <begin position="26"/>
        <end position="46"/>
    </location>
</feature>
<dbReference type="InterPro" id="IPR007055">
    <property type="entry name" value="BON_dom"/>
</dbReference>
<dbReference type="EMBL" id="JAEPWM010000011">
    <property type="protein sequence ID" value="MBK6008595.1"/>
    <property type="molecule type" value="Genomic_DNA"/>
</dbReference>
<dbReference type="Proteomes" id="UP000630528">
    <property type="component" value="Unassembled WGS sequence"/>
</dbReference>
<evidence type="ECO:0000313" key="5">
    <source>
        <dbReference type="Proteomes" id="UP000630528"/>
    </source>
</evidence>
<organism evidence="4 5">
    <name type="scientific">Ramlibacter ginsenosidimutans</name>
    <dbReference type="NCBI Taxonomy" id="502333"/>
    <lineage>
        <taxon>Bacteria</taxon>
        <taxon>Pseudomonadati</taxon>
        <taxon>Pseudomonadota</taxon>
        <taxon>Betaproteobacteria</taxon>
        <taxon>Burkholderiales</taxon>
        <taxon>Comamonadaceae</taxon>
        <taxon>Ramlibacter</taxon>
    </lineage>
</organism>
<feature type="domain" description="BON" evidence="3">
    <location>
        <begin position="88"/>
        <end position="156"/>
    </location>
</feature>
<keyword evidence="5" id="KW-1185">Reference proteome</keyword>
<keyword evidence="2" id="KW-0732">Signal</keyword>
<comment type="caution">
    <text evidence="4">The sequence shown here is derived from an EMBL/GenBank/DDBJ whole genome shotgun (WGS) entry which is preliminary data.</text>
</comment>
<name>A0A934TWF7_9BURK</name>
<feature type="chain" id="PRO_5037715015" evidence="2">
    <location>
        <begin position="24"/>
        <end position="156"/>
    </location>
</feature>
<gene>
    <name evidence="4" type="ORF">JJB11_21040</name>
</gene>
<reference evidence="4" key="1">
    <citation type="journal article" date="2012" name="J. Microbiol. Biotechnol.">
        <title>Ramlibacter ginsenosidimutans sp. nov., with ginsenoside-converting activity.</title>
        <authorList>
            <person name="Wang L."/>
            <person name="An D.S."/>
            <person name="Kim S.G."/>
            <person name="Jin F.X."/>
            <person name="Kim S.C."/>
            <person name="Lee S.T."/>
            <person name="Im W.T."/>
        </authorList>
    </citation>
    <scope>NUCLEOTIDE SEQUENCE</scope>
    <source>
        <strain evidence="4">KACC 17527</strain>
    </source>
</reference>
<dbReference type="SMART" id="SM00749">
    <property type="entry name" value="BON"/>
    <property type="match status" value="1"/>
</dbReference>
<dbReference type="RefSeq" id="WP_201176207.1">
    <property type="nucleotide sequence ID" value="NZ_JAEPWM010000011.1"/>
</dbReference>
<dbReference type="Gene3D" id="3.30.1340.30">
    <property type="match status" value="1"/>
</dbReference>
<accession>A0A934TWF7</accession>
<dbReference type="PROSITE" id="PS51257">
    <property type="entry name" value="PROKAR_LIPOPROTEIN"/>
    <property type="match status" value="1"/>
</dbReference>
<proteinExistence type="predicted"/>
<protein>
    <submittedName>
        <fullName evidence="4">BON domain-containing protein</fullName>
    </submittedName>
</protein>
<dbReference type="PROSITE" id="PS50914">
    <property type="entry name" value="BON"/>
    <property type="match status" value="1"/>
</dbReference>
<evidence type="ECO:0000256" key="1">
    <source>
        <dbReference type="SAM" id="MobiDB-lite"/>
    </source>
</evidence>
<dbReference type="InterPro" id="IPR014004">
    <property type="entry name" value="Transpt-assoc_nodulatn_dom_bac"/>
</dbReference>